<evidence type="ECO:0000313" key="1">
    <source>
        <dbReference type="EMBL" id="KMS52453.1"/>
    </source>
</evidence>
<evidence type="ECO:0000313" key="2">
    <source>
        <dbReference type="Proteomes" id="UP000052232"/>
    </source>
</evidence>
<sequence length="31" mass="3477">MSGLFARRERPLAMMVSVDGILIKLARCDAR</sequence>
<protein>
    <submittedName>
        <fullName evidence="1">Uncharacterized protein</fullName>
    </submittedName>
</protein>
<comment type="caution">
    <text evidence="1">The sequence shown here is derived from an EMBL/GenBank/DDBJ whole genome shotgun (WGS) entry which is preliminary data.</text>
</comment>
<keyword evidence="2" id="KW-1185">Reference proteome</keyword>
<reference evidence="1 2" key="1">
    <citation type="journal article" date="2015" name="G3 (Bethesda)">
        <title>Insights into Ongoing Evolution of the Hexachlorocyclohexane Catabolic Pathway from Comparative Genomics of Ten Sphingomonadaceae Strains.</title>
        <authorList>
            <person name="Pearce S.L."/>
            <person name="Oakeshott J.G."/>
            <person name="Pandey G."/>
        </authorList>
    </citation>
    <scope>NUCLEOTIDE SEQUENCE [LARGE SCALE GENOMIC DNA]</scope>
    <source>
        <strain evidence="1 2">LL01</strain>
    </source>
</reference>
<accession>A0A0J7XMW5</accession>
<name>A0A0J7XMW5_9SPHN</name>
<dbReference type="PATRIC" id="fig|1420583.3.peg.4134"/>
<proteinExistence type="predicted"/>
<dbReference type="Proteomes" id="UP000052232">
    <property type="component" value="Unassembled WGS sequence"/>
</dbReference>
<dbReference type="AlphaFoldDB" id="A0A0J7XMW5"/>
<gene>
    <name evidence="1" type="ORF">V473_21600</name>
</gene>
<organism evidence="1 2">
    <name type="scientific">Sphingobium cupriresistens LL01</name>
    <dbReference type="NCBI Taxonomy" id="1420583"/>
    <lineage>
        <taxon>Bacteria</taxon>
        <taxon>Pseudomonadati</taxon>
        <taxon>Pseudomonadota</taxon>
        <taxon>Alphaproteobacteria</taxon>
        <taxon>Sphingomonadales</taxon>
        <taxon>Sphingomonadaceae</taxon>
        <taxon>Sphingobium</taxon>
    </lineage>
</organism>
<dbReference type="EMBL" id="JACT01000006">
    <property type="protein sequence ID" value="KMS52453.1"/>
    <property type="molecule type" value="Genomic_DNA"/>
</dbReference>